<evidence type="ECO:0000313" key="5">
    <source>
        <dbReference type="EMBL" id="KAF0047740.1"/>
    </source>
</evidence>
<dbReference type="Pfam" id="PF00078">
    <property type="entry name" value="RVT_1"/>
    <property type="match status" value="1"/>
</dbReference>
<feature type="domain" description="Reverse transcriptase" evidence="4">
    <location>
        <begin position="7"/>
        <end position="74"/>
    </location>
</feature>
<reference evidence="5 6" key="1">
    <citation type="submission" date="2019-06" db="EMBL/GenBank/DDBJ databases">
        <title>Draft genomes of female and male turbot (Scophthalmus maximus).</title>
        <authorList>
            <person name="Xu H."/>
            <person name="Xu X.-W."/>
            <person name="Shao C."/>
            <person name="Chen S."/>
        </authorList>
    </citation>
    <scope>NUCLEOTIDE SEQUENCE [LARGE SCALE GENOMIC DNA]</scope>
    <source>
        <strain evidence="5">Ysfricsl-2016a</strain>
        <tissue evidence="5">Blood</tissue>
    </source>
</reference>
<name>A0A6A4TVN4_SCOMX</name>
<evidence type="ECO:0000256" key="1">
    <source>
        <dbReference type="ARBA" id="ARBA00010879"/>
    </source>
</evidence>
<dbReference type="AlphaFoldDB" id="A0A6A4TVN4"/>
<comment type="similarity">
    <text evidence="1">Belongs to the beta type-B retroviral polymerase family. HERV class-II K(HML-2) pol subfamily.</text>
</comment>
<feature type="region of interest" description="Disordered" evidence="3">
    <location>
        <begin position="127"/>
        <end position="150"/>
    </location>
</feature>
<evidence type="ECO:0000259" key="4">
    <source>
        <dbReference type="Pfam" id="PF00078"/>
    </source>
</evidence>
<dbReference type="SUPFAM" id="SSF56672">
    <property type="entry name" value="DNA/RNA polymerases"/>
    <property type="match status" value="1"/>
</dbReference>
<evidence type="ECO:0000313" key="6">
    <source>
        <dbReference type="Proteomes" id="UP000438429"/>
    </source>
</evidence>
<dbReference type="InterPro" id="IPR043128">
    <property type="entry name" value="Rev_trsase/Diguanyl_cyclase"/>
</dbReference>
<dbReference type="InterPro" id="IPR000477">
    <property type="entry name" value="RT_dom"/>
</dbReference>
<evidence type="ECO:0000256" key="2">
    <source>
        <dbReference type="ARBA" id="ARBA00012180"/>
    </source>
</evidence>
<organism evidence="5 6">
    <name type="scientific">Scophthalmus maximus</name>
    <name type="common">Turbot</name>
    <name type="synonym">Psetta maxima</name>
    <dbReference type="NCBI Taxonomy" id="52904"/>
    <lineage>
        <taxon>Eukaryota</taxon>
        <taxon>Metazoa</taxon>
        <taxon>Chordata</taxon>
        <taxon>Craniata</taxon>
        <taxon>Vertebrata</taxon>
        <taxon>Euteleostomi</taxon>
        <taxon>Actinopterygii</taxon>
        <taxon>Neopterygii</taxon>
        <taxon>Teleostei</taxon>
        <taxon>Neoteleostei</taxon>
        <taxon>Acanthomorphata</taxon>
        <taxon>Carangaria</taxon>
        <taxon>Pleuronectiformes</taxon>
        <taxon>Pleuronectoidei</taxon>
        <taxon>Scophthalmidae</taxon>
        <taxon>Scophthalmus</taxon>
    </lineage>
</organism>
<dbReference type="Gene3D" id="3.30.70.270">
    <property type="match status" value="1"/>
</dbReference>
<dbReference type="InterPro" id="IPR043502">
    <property type="entry name" value="DNA/RNA_pol_sf"/>
</dbReference>
<dbReference type="PANTHER" id="PTHR37984:SF8">
    <property type="entry name" value="CCHC-TYPE DOMAIN-CONTAINING PROTEIN"/>
    <property type="match status" value="1"/>
</dbReference>
<dbReference type="Gene3D" id="3.10.10.10">
    <property type="entry name" value="HIV Type 1 Reverse Transcriptase, subunit A, domain 1"/>
    <property type="match status" value="1"/>
</dbReference>
<dbReference type="Proteomes" id="UP000438429">
    <property type="component" value="Unassembled WGS sequence"/>
</dbReference>
<gene>
    <name evidence="5" type="ORF">F2P81_001373</name>
</gene>
<dbReference type="InterPro" id="IPR050951">
    <property type="entry name" value="Retrovirus_Pol_polyprotein"/>
</dbReference>
<dbReference type="EC" id="3.1.26.4" evidence="2"/>
<proteinExistence type="inferred from homology"/>
<dbReference type="GO" id="GO:0004523">
    <property type="term" value="F:RNA-DNA hybrid ribonuclease activity"/>
    <property type="evidence" value="ECO:0007669"/>
    <property type="project" value="UniProtKB-EC"/>
</dbReference>
<dbReference type="PANTHER" id="PTHR37984">
    <property type="entry name" value="PROTEIN CBG26694"/>
    <property type="match status" value="1"/>
</dbReference>
<evidence type="ECO:0000256" key="3">
    <source>
        <dbReference type="SAM" id="MobiDB-lite"/>
    </source>
</evidence>
<accession>A0A6A4TVN4</accession>
<protein>
    <recommendedName>
        <fullName evidence="2">ribonuclease H</fullName>
        <ecNumber evidence="2">3.1.26.4</ecNumber>
    </recommendedName>
</protein>
<dbReference type="EMBL" id="VEVO01000001">
    <property type="protein sequence ID" value="KAF0047740.1"/>
    <property type="molecule type" value="Genomic_DNA"/>
</dbReference>
<comment type="caution">
    <text evidence="5">The sequence shown here is derived from an EMBL/GenBank/DDBJ whole genome shotgun (WGS) entry which is preliminary data.</text>
</comment>
<dbReference type="CDD" id="cd01647">
    <property type="entry name" value="RT_LTR"/>
    <property type="match status" value="1"/>
</dbReference>
<feature type="compositionally biased region" description="Polar residues" evidence="3">
    <location>
        <begin position="141"/>
        <end position="150"/>
    </location>
</feature>
<sequence length="150" mass="17047">MRKVEEVAAQSWAAVFSMLDVKNSFYQIRLDEKSSKLTAFRTPFGCFRFLQMPFGINSASEVFQCSMEQLFAGYLCSVIVDGRGAAKHDANLKKVLERVRGVGVCGWSEEMEREFERASRLQLENRFAPLLQDPRPRSDASENLNSSHSK</sequence>